<keyword evidence="1 7" id="KW-1003">Cell membrane</keyword>
<feature type="chain" id="PRO_5022902347" description="Endolytic murein transglycosylase" evidence="8">
    <location>
        <begin position="21"/>
        <end position="332"/>
    </location>
</feature>
<evidence type="ECO:0000256" key="7">
    <source>
        <dbReference type="HAMAP-Rule" id="MF_02065"/>
    </source>
</evidence>
<keyword evidence="4 7" id="KW-0472">Membrane</keyword>
<dbReference type="InterPro" id="IPR003770">
    <property type="entry name" value="MLTG-like"/>
</dbReference>
<evidence type="ECO:0000256" key="5">
    <source>
        <dbReference type="ARBA" id="ARBA00023239"/>
    </source>
</evidence>
<protein>
    <recommendedName>
        <fullName evidence="7">Endolytic murein transglycosylase</fullName>
        <ecNumber evidence="7">4.2.2.29</ecNumber>
    </recommendedName>
    <alternativeName>
        <fullName evidence="7">Peptidoglycan lytic transglycosylase</fullName>
    </alternativeName>
    <alternativeName>
        <fullName evidence="7">Peptidoglycan polymerization terminase</fullName>
    </alternativeName>
</protein>
<evidence type="ECO:0000256" key="6">
    <source>
        <dbReference type="ARBA" id="ARBA00023316"/>
    </source>
</evidence>
<dbReference type="NCBIfam" id="TIGR00247">
    <property type="entry name" value="endolytic transglycosylase MltG"/>
    <property type="match status" value="1"/>
</dbReference>
<keyword evidence="2 7" id="KW-0812">Transmembrane</keyword>
<feature type="site" description="Important for catalytic activity" evidence="7">
    <location>
        <position position="215"/>
    </location>
</feature>
<dbReference type="GO" id="GO:0009252">
    <property type="term" value="P:peptidoglycan biosynthetic process"/>
    <property type="evidence" value="ECO:0007669"/>
    <property type="project" value="UniProtKB-UniRule"/>
</dbReference>
<dbReference type="CDD" id="cd08010">
    <property type="entry name" value="MltG_like"/>
    <property type="match status" value="1"/>
</dbReference>
<reference evidence="9 10" key="1">
    <citation type="submission" date="2019-06" db="EMBL/GenBank/DDBJ databases">
        <title>Quisquiliibacterium sp. nov., isolated from a maize field.</title>
        <authorList>
            <person name="Lin S.-Y."/>
            <person name="Tsai C.-F."/>
            <person name="Young C.-C."/>
        </authorList>
    </citation>
    <scope>NUCLEOTIDE SEQUENCE [LARGE SCALE GENOMIC DNA]</scope>
    <source>
        <strain evidence="9 10">CC-CFT501</strain>
    </source>
</reference>
<dbReference type="PANTHER" id="PTHR30518">
    <property type="entry name" value="ENDOLYTIC MUREIN TRANSGLYCOSYLASE"/>
    <property type="match status" value="1"/>
</dbReference>
<dbReference type="GO" id="GO:0005886">
    <property type="term" value="C:plasma membrane"/>
    <property type="evidence" value="ECO:0007669"/>
    <property type="project" value="UniProtKB-UniRule"/>
</dbReference>
<comment type="similarity">
    <text evidence="7">Belongs to the transglycosylase MltG family.</text>
</comment>
<dbReference type="Gene3D" id="3.30.1490.480">
    <property type="entry name" value="Endolytic murein transglycosylase"/>
    <property type="match status" value="1"/>
</dbReference>
<proteinExistence type="inferred from homology"/>
<keyword evidence="8" id="KW-0732">Signal</keyword>
<dbReference type="RefSeq" id="WP_147703339.1">
    <property type="nucleotide sequence ID" value="NZ_VDUY01000002.1"/>
</dbReference>
<accession>A0A5C8P0E7</accession>
<evidence type="ECO:0000256" key="3">
    <source>
        <dbReference type="ARBA" id="ARBA00022989"/>
    </source>
</evidence>
<dbReference type="GO" id="GO:0008932">
    <property type="term" value="F:lytic endotransglycosylase activity"/>
    <property type="evidence" value="ECO:0007669"/>
    <property type="project" value="UniProtKB-UniRule"/>
</dbReference>
<dbReference type="EC" id="4.2.2.29" evidence="7"/>
<keyword evidence="6 7" id="KW-0961">Cell wall biogenesis/degradation</keyword>
<dbReference type="Pfam" id="PF02618">
    <property type="entry name" value="YceG"/>
    <property type="match status" value="1"/>
</dbReference>
<gene>
    <name evidence="7 9" type="primary">mltG</name>
    <name evidence="9" type="ORF">FHP08_05595</name>
</gene>
<evidence type="ECO:0000256" key="2">
    <source>
        <dbReference type="ARBA" id="ARBA00022692"/>
    </source>
</evidence>
<keyword evidence="3 7" id="KW-1133">Transmembrane helix</keyword>
<dbReference type="GO" id="GO:0071555">
    <property type="term" value="P:cell wall organization"/>
    <property type="evidence" value="ECO:0007669"/>
    <property type="project" value="UniProtKB-KW"/>
</dbReference>
<dbReference type="PANTHER" id="PTHR30518:SF2">
    <property type="entry name" value="ENDOLYTIC MUREIN TRANSGLYCOSYLASE"/>
    <property type="match status" value="1"/>
</dbReference>
<organism evidence="9 10">
    <name type="scientific">Zeimonas arvi</name>
    <dbReference type="NCBI Taxonomy" id="2498847"/>
    <lineage>
        <taxon>Bacteria</taxon>
        <taxon>Pseudomonadati</taxon>
        <taxon>Pseudomonadota</taxon>
        <taxon>Betaproteobacteria</taxon>
        <taxon>Burkholderiales</taxon>
        <taxon>Burkholderiaceae</taxon>
        <taxon>Zeimonas</taxon>
    </lineage>
</organism>
<keyword evidence="7" id="KW-0997">Cell inner membrane</keyword>
<evidence type="ECO:0000313" key="9">
    <source>
        <dbReference type="EMBL" id="TXL67090.1"/>
    </source>
</evidence>
<keyword evidence="5 7" id="KW-0456">Lyase</keyword>
<comment type="caution">
    <text evidence="9">The sequence shown here is derived from an EMBL/GenBank/DDBJ whole genome shotgun (WGS) entry which is preliminary data.</text>
</comment>
<evidence type="ECO:0000256" key="1">
    <source>
        <dbReference type="ARBA" id="ARBA00022475"/>
    </source>
</evidence>
<dbReference type="HAMAP" id="MF_02065">
    <property type="entry name" value="MltG"/>
    <property type="match status" value="1"/>
</dbReference>
<dbReference type="Gene3D" id="3.30.160.60">
    <property type="entry name" value="Classic Zinc Finger"/>
    <property type="match status" value="1"/>
</dbReference>
<dbReference type="AlphaFoldDB" id="A0A5C8P0E7"/>
<dbReference type="OrthoDB" id="9814591at2"/>
<dbReference type="Proteomes" id="UP000321548">
    <property type="component" value="Unassembled WGS sequence"/>
</dbReference>
<sequence>MPRLKTLLFLALLAAAITLAAGWYAVERAPVPMPEGKVRVVVPKGAHVRAAAAALREQGIAVSPTLMFARYRMRGLDGQLKAGTYEFSAPQTIDSLLDRLVSGDTVVETIRFLEGWTFRQMRAAIDAHPELKRDTAGLDDAEILKRIGADEQHPEGLFMPETYGFAPGTSDLEIYRQAYRLMKRKLAEAWEKRQPGLPIADPYQALVLASIVEKETGKPEERGKVAAVFVNRLRIGMMLQSDPTTIYGLGERFDGNLRKRDLQADSPYNTYTRGGLPPTPIALPGAASIEAVLAPADIKALYFVARGDGTSVFSNNLADHNRAVARYQLGRQ</sequence>
<comment type="function">
    <text evidence="7">Functions as a peptidoglycan terminase that cleaves nascent peptidoglycan strands endolytically to terminate their elongation.</text>
</comment>
<evidence type="ECO:0000256" key="4">
    <source>
        <dbReference type="ARBA" id="ARBA00023136"/>
    </source>
</evidence>
<dbReference type="EMBL" id="VDUY01000002">
    <property type="protein sequence ID" value="TXL67090.1"/>
    <property type="molecule type" value="Genomic_DNA"/>
</dbReference>
<feature type="signal peptide" evidence="8">
    <location>
        <begin position="1"/>
        <end position="20"/>
    </location>
</feature>
<name>A0A5C8P0E7_9BURK</name>
<keyword evidence="10" id="KW-1185">Reference proteome</keyword>
<evidence type="ECO:0000313" key="10">
    <source>
        <dbReference type="Proteomes" id="UP000321548"/>
    </source>
</evidence>
<evidence type="ECO:0000256" key="8">
    <source>
        <dbReference type="SAM" id="SignalP"/>
    </source>
</evidence>
<comment type="catalytic activity">
    <reaction evidence="7">
        <text>a peptidoglycan chain = a peptidoglycan chain with N-acetyl-1,6-anhydromuramyl-[peptide] at the reducing end + a peptidoglycan chain with N-acetylglucosamine at the non-reducing end.</text>
        <dbReference type="EC" id="4.2.2.29"/>
    </reaction>
</comment>